<proteinExistence type="predicted"/>
<comment type="caution">
    <text evidence="2">The sequence shown here is derived from an EMBL/GenBank/DDBJ whole genome shotgun (WGS) entry which is preliminary data.</text>
</comment>
<evidence type="ECO:0000313" key="3">
    <source>
        <dbReference type="Proteomes" id="UP000239724"/>
    </source>
</evidence>
<evidence type="ECO:0000256" key="1">
    <source>
        <dbReference type="PROSITE-ProRule" id="PRU00182"/>
    </source>
</evidence>
<dbReference type="PROSITE" id="PS50889">
    <property type="entry name" value="S4"/>
    <property type="match status" value="1"/>
</dbReference>
<sequence length="88" mass="9271">MRARSDCAALVAQGSVRINRQPTSKPHARLRVGDVLTIPVHGAVRVLRVVALAERRGPATQARLLYADVSDVLATSCTTTDSSAYGGA</sequence>
<protein>
    <recommendedName>
        <fullName evidence="4">RNA-binding S4 domain-containing protein</fullName>
    </recommendedName>
</protein>
<evidence type="ECO:0000313" key="2">
    <source>
        <dbReference type="EMBL" id="PPQ28691.1"/>
    </source>
</evidence>
<dbReference type="EMBL" id="NHRY01000239">
    <property type="protein sequence ID" value="PPQ28691.1"/>
    <property type="molecule type" value="Genomic_DNA"/>
</dbReference>
<dbReference type="CDD" id="cd00165">
    <property type="entry name" value="S4"/>
    <property type="match status" value="1"/>
</dbReference>
<keyword evidence="3" id="KW-1185">Reference proteome</keyword>
<dbReference type="InterPro" id="IPR036986">
    <property type="entry name" value="S4_RNA-bd_sf"/>
</dbReference>
<dbReference type="Gene3D" id="3.10.290.10">
    <property type="entry name" value="RNA-binding S4 domain"/>
    <property type="match status" value="1"/>
</dbReference>
<dbReference type="Proteomes" id="UP000239724">
    <property type="component" value="Unassembled WGS sequence"/>
</dbReference>
<keyword evidence="1" id="KW-0694">RNA-binding</keyword>
<gene>
    <name evidence="2" type="ORF">CCS01_23635</name>
</gene>
<dbReference type="AlphaFoldDB" id="A0A2S6N243"/>
<dbReference type="RefSeq" id="WP_104521282.1">
    <property type="nucleotide sequence ID" value="NZ_NHRY01000239.1"/>
</dbReference>
<name>A0A2S6N243_RHOGL</name>
<reference evidence="2 3" key="1">
    <citation type="journal article" date="2018" name="Arch. Microbiol.">
        <title>New insights into the metabolic potential of the phototrophic purple bacterium Rhodopila globiformis DSM 161(T) from its draft genome sequence and evidence for a vanadium-dependent nitrogenase.</title>
        <authorList>
            <person name="Imhoff J.F."/>
            <person name="Rahn T."/>
            <person name="Kunzel S."/>
            <person name="Neulinger S.C."/>
        </authorList>
    </citation>
    <scope>NUCLEOTIDE SEQUENCE [LARGE SCALE GENOMIC DNA]</scope>
    <source>
        <strain evidence="2 3">DSM 161</strain>
    </source>
</reference>
<accession>A0A2S6N243</accession>
<organism evidence="2 3">
    <name type="scientific">Rhodopila globiformis</name>
    <name type="common">Rhodopseudomonas globiformis</name>
    <dbReference type="NCBI Taxonomy" id="1071"/>
    <lineage>
        <taxon>Bacteria</taxon>
        <taxon>Pseudomonadati</taxon>
        <taxon>Pseudomonadota</taxon>
        <taxon>Alphaproteobacteria</taxon>
        <taxon>Acetobacterales</taxon>
        <taxon>Acetobacteraceae</taxon>
        <taxon>Rhodopila</taxon>
    </lineage>
</organism>
<dbReference type="SUPFAM" id="SSF55174">
    <property type="entry name" value="Alpha-L RNA-binding motif"/>
    <property type="match status" value="1"/>
</dbReference>
<dbReference type="GO" id="GO:0003723">
    <property type="term" value="F:RNA binding"/>
    <property type="evidence" value="ECO:0007669"/>
    <property type="project" value="UniProtKB-KW"/>
</dbReference>
<evidence type="ECO:0008006" key="4">
    <source>
        <dbReference type="Google" id="ProtNLM"/>
    </source>
</evidence>